<dbReference type="PANTHER" id="PTHR43166:SF30">
    <property type="entry name" value="METHIONINE IMPORT ATP-BINDING PROTEIN METN"/>
    <property type="match status" value="1"/>
</dbReference>
<dbReference type="GO" id="GO:0016887">
    <property type="term" value="F:ATP hydrolysis activity"/>
    <property type="evidence" value="ECO:0007669"/>
    <property type="project" value="InterPro"/>
</dbReference>
<reference evidence="12" key="1">
    <citation type="submission" date="2016-08" db="EMBL/GenBank/DDBJ databases">
        <authorList>
            <person name="Holder M.E."/>
            <person name="Ajami N.J."/>
            <person name="Petrosino J.F."/>
        </authorList>
    </citation>
    <scope>NUCLEOTIDE SEQUENCE [LARGE SCALE GENOMIC DNA]</scope>
    <source>
        <strain evidence="12">F0677</strain>
    </source>
</reference>
<dbReference type="KEGG" id="dpn:BCB69_01940"/>
<keyword evidence="5 10" id="KW-0067">ATP-binding</keyword>
<evidence type="ECO:0000256" key="7">
    <source>
        <dbReference type="ARBA" id="ARBA00022970"/>
    </source>
</evidence>
<evidence type="ECO:0000256" key="8">
    <source>
        <dbReference type="ARBA" id="ARBA00023136"/>
    </source>
</evidence>
<evidence type="ECO:0000256" key="6">
    <source>
        <dbReference type="ARBA" id="ARBA00022967"/>
    </source>
</evidence>
<dbReference type="PANTHER" id="PTHR43166">
    <property type="entry name" value="AMINO ACID IMPORT ATP-BINDING PROTEIN"/>
    <property type="match status" value="1"/>
</dbReference>
<dbReference type="InterPro" id="IPR027417">
    <property type="entry name" value="P-loop_NTPase"/>
</dbReference>
<evidence type="ECO:0000313" key="12">
    <source>
        <dbReference type="Proteomes" id="UP000094757"/>
    </source>
</evidence>
<evidence type="ECO:0000259" key="9">
    <source>
        <dbReference type="PROSITE" id="PS50893"/>
    </source>
</evidence>
<dbReference type="Pfam" id="PF09383">
    <property type="entry name" value="NIL"/>
    <property type="match status" value="1"/>
</dbReference>
<dbReference type="PROSITE" id="PS00211">
    <property type="entry name" value="ABC_TRANSPORTER_1"/>
    <property type="match status" value="1"/>
</dbReference>
<keyword evidence="7" id="KW-0029">Amino-acid transport</keyword>
<name>A0A1B3WD07_9FIRM</name>
<sequence>MIELKNICKNYETGIAALKNINLTIQDGEIFGIIGQSGAGKSTLIRCINMLETPTSGQIIINGKDLTTLSATELRKERRQIGMIFQHFNLLSNRTVYENIAFPLELSHTPAKEKEAKITSILELVGLSEYKNKYPSQLSGGQKQRVGIARALVSNPSVLLSDEATSALDPETVKSILQLLKAINKKLHITIILITHQMEVIKSIADRVAVIEKGQIIEESSVLDLFTSPKTDTSKNFIGSISSNTLPEGLSHYNIHTLKQHETDHTIMRLSFRGDVANEPIITQLSKSYNVEISILYGTVDFIQNVSFGKLIIDISGTEKNISSALHHLHKMPIESEVLGYVSHHN</sequence>
<feature type="domain" description="ABC transporter" evidence="9">
    <location>
        <begin position="2"/>
        <end position="238"/>
    </location>
</feature>
<gene>
    <name evidence="10" type="ORF">BCB69_01940</name>
    <name evidence="11" type="ORF">DX915_01255</name>
</gene>
<protein>
    <submittedName>
        <fullName evidence="10">Methionine ABC transporter ATP-binding protein</fullName>
    </submittedName>
</protein>
<dbReference type="SMART" id="SM00930">
    <property type="entry name" value="NIL"/>
    <property type="match status" value="1"/>
</dbReference>
<dbReference type="Pfam" id="PF00005">
    <property type="entry name" value="ABC_tran"/>
    <property type="match status" value="1"/>
</dbReference>
<dbReference type="GO" id="GO:0005524">
    <property type="term" value="F:ATP binding"/>
    <property type="evidence" value="ECO:0007669"/>
    <property type="project" value="UniProtKB-KW"/>
</dbReference>
<evidence type="ECO:0000256" key="5">
    <source>
        <dbReference type="ARBA" id="ARBA00022840"/>
    </source>
</evidence>
<dbReference type="AlphaFoldDB" id="A0A1B3WD07"/>
<dbReference type="InterPro" id="IPR003593">
    <property type="entry name" value="AAA+_ATPase"/>
</dbReference>
<dbReference type="InterPro" id="IPR003439">
    <property type="entry name" value="ABC_transporter-like_ATP-bd"/>
</dbReference>
<keyword evidence="2" id="KW-0813">Transport</keyword>
<evidence type="ECO:0000256" key="4">
    <source>
        <dbReference type="ARBA" id="ARBA00022741"/>
    </source>
</evidence>
<keyword evidence="3" id="KW-1003">Cell membrane</keyword>
<dbReference type="SUPFAM" id="SSF52540">
    <property type="entry name" value="P-loop containing nucleoside triphosphate hydrolases"/>
    <property type="match status" value="1"/>
</dbReference>
<evidence type="ECO:0000256" key="1">
    <source>
        <dbReference type="ARBA" id="ARBA00005417"/>
    </source>
</evidence>
<proteinExistence type="inferred from homology"/>
<dbReference type="Gene3D" id="3.40.50.300">
    <property type="entry name" value="P-loop containing nucleotide triphosphate hydrolases"/>
    <property type="match status" value="1"/>
</dbReference>
<dbReference type="RefSeq" id="WP_069176860.1">
    <property type="nucleotide sequence ID" value="NZ_CP017037.1"/>
</dbReference>
<dbReference type="OrthoDB" id="9772862at2"/>
<reference evidence="10" key="2">
    <citation type="submission" date="2016-08" db="EMBL/GenBank/DDBJ databases">
        <authorList>
            <person name="Seilhamer J.J."/>
        </authorList>
    </citation>
    <scope>NUCLEOTIDE SEQUENCE [LARGE SCALE GENOMIC DNA]</scope>
    <source>
        <strain evidence="10">F0677</strain>
    </source>
</reference>
<dbReference type="Gene3D" id="3.30.70.260">
    <property type="match status" value="1"/>
</dbReference>
<evidence type="ECO:0000313" key="11">
    <source>
        <dbReference type="EMBL" id="RID94198.1"/>
    </source>
</evidence>
<reference evidence="11 13" key="3">
    <citation type="submission" date="2018-08" db="EMBL/GenBank/DDBJ databases">
        <title>Draft genome sequence of Dialister pneumosintes KCOM 1685.</title>
        <authorList>
            <person name="Kook J.-K."/>
            <person name="Park S.-N."/>
            <person name="Lim Y.K."/>
        </authorList>
    </citation>
    <scope>NUCLEOTIDE SEQUENCE [LARGE SCALE GENOMIC DNA]</scope>
    <source>
        <strain evidence="11 13">KCOM 1685</strain>
    </source>
</reference>
<dbReference type="Proteomes" id="UP000094757">
    <property type="component" value="Chromosome"/>
</dbReference>
<organism evidence="10 12">
    <name type="scientific">Dialister pneumosintes</name>
    <dbReference type="NCBI Taxonomy" id="39950"/>
    <lineage>
        <taxon>Bacteria</taxon>
        <taxon>Bacillati</taxon>
        <taxon>Bacillota</taxon>
        <taxon>Negativicutes</taxon>
        <taxon>Veillonellales</taxon>
        <taxon>Veillonellaceae</taxon>
        <taxon>Dialister</taxon>
    </lineage>
</organism>
<keyword evidence="8" id="KW-0472">Membrane</keyword>
<evidence type="ECO:0000256" key="2">
    <source>
        <dbReference type="ARBA" id="ARBA00022448"/>
    </source>
</evidence>
<keyword evidence="13" id="KW-1185">Reference proteome</keyword>
<dbReference type="InterPro" id="IPR050086">
    <property type="entry name" value="MetN_ABC_transporter-like"/>
</dbReference>
<dbReference type="InterPro" id="IPR017871">
    <property type="entry name" value="ABC_transporter-like_CS"/>
</dbReference>
<evidence type="ECO:0000256" key="3">
    <source>
        <dbReference type="ARBA" id="ARBA00022475"/>
    </source>
</evidence>
<dbReference type="Proteomes" id="UP000266262">
    <property type="component" value="Unassembled WGS sequence"/>
</dbReference>
<dbReference type="EMBL" id="QWKU01000001">
    <property type="protein sequence ID" value="RID94198.1"/>
    <property type="molecule type" value="Genomic_DNA"/>
</dbReference>
<keyword evidence="6" id="KW-1278">Translocase</keyword>
<dbReference type="CDD" id="cd03258">
    <property type="entry name" value="ABC_MetN_methionine_transporter"/>
    <property type="match status" value="1"/>
</dbReference>
<dbReference type="GO" id="GO:0006865">
    <property type="term" value="P:amino acid transport"/>
    <property type="evidence" value="ECO:0007669"/>
    <property type="project" value="UniProtKB-KW"/>
</dbReference>
<dbReference type="GO" id="GO:0005886">
    <property type="term" value="C:plasma membrane"/>
    <property type="evidence" value="ECO:0007669"/>
    <property type="project" value="UniProtKB-ARBA"/>
</dbReference>
<evidence type="ECO:0000313" key="10">
    <source>
        <dbReference type="EMBL" id="AOH38845.1"/>
    </source>
</evidence>
<comment type="similarity">
    <text evidence="1">Belongs to the ABC transporter superfamily.</text>
</comment>
<dbReference type="InterPro" id="IPR041701">
    <property type="entry name" value="MetN_ABC"/>
</dbReference>
<dbReference type="EMBL" id="CP017037">
    <property type="protein sequence ID" value="AOH38845.1"/>
    <property type="molecule type" value="Genomic_DNA"/>
</dbReference>
<dbReference type="InterPro" id="IPR018449">
    <property type="entry name" value="NIL_domain"/>
</dbReference>
<dbReference type="SMART" id="SM00382">
    <property type="entry name" value="AAA"/>
    <property type="match status" value="1"/>
</dbReference>
<dbReference type="FunFam" id="3.40.50.300:FF:000056">
    <property type="entry name" value="Cell division ATP-binding protein FtsE"/>
    <property type="match status" value="1"/>
</dbReference>
<dbReference type="InterPro" id="IPR045865">
    <property type="entry name" value="ACT-like_dom_sf"/>
</dbReference>
<keyword evidence="4" id="KW-0547">Nucleotide-binding</keyword>
<evidence type="ECO:0000313" key="13">
    <source>
        <dbReference type="Proteomes" id="UP000266262"/>
    </source>
</evidence>
<accession>A0A1B3WD07</accession>
<dbReference type="SUPFAM" id="SSF55021">
    <property type="entry name" value="ACT-like"/>
    <property type="match status" value="1"/>
</dbReference>
<dbReference type="STRING" id="39950.BCB69_01940"/>
<dbReference type="PROSITE" id="PS50893">
    <property type="entry name" value="ABC_TRANSPORTER_2"/>
    <property type="match status" value="1"/>
</dbReference>